<dbReference type="EMBL" id="SJDL01000005">
    <property type="protein sequence ID" value="TBW58121.1"/>
    <property type="molecule type" value="Genomic_DNA"/>
</dbReference>
<accession>A0ABY1ZR30</accession>
<comment type="caution">
    <text evidence="1">The sequence shown here is derived from an EMBL/GenBank/DDBJ whole genome shotgun (WGS) entry which is preliminary data.</text>
</comment>
<reference evidence="1 2" key="1">
    <citation type="submission" date="2019-02" db="EMBL/GenBank/DDBJ databases">
        <title>Marinobacter halodurans sp. nov., a marine bacterium isolated from sea tidal flat.</title>
        <authorList>
            <person name="Yoo Y."/>
            <person name="Lee D.W."/>
            <person name="Kim B.S."/>
            <person name="Kim J.-J."/>
        </authorList>
    </citation>
    <scope>NUCLEOTIDE SEQUENCE [LARGE SCALE GENOMIC DNA]</scope>
    <source>
        <strain evidence="1 2">YJ-S3-2</strain>
    </source>
</reference>
<protein>
    <recommendedName>
        <fullName evidence="3">TIGR02677 family protein</fullName>
    </recommendedName>
</protein>
<name>A0ABY1ZR30_9GAMM</name>
<evidence type="ECO:0000313" key="1">
    <source>
        <dbReference type="EMBL" id="TBW58121.1"/>
    </source>
</evidence>
<organism evidence="1 2">
    <name type="scientific">Marinobacter halodurans</name>
    <dbReference type="NCBI Taxonomy" id="2528979"/>
    <lineage>
        <taxon>Bacteria</taxon>
        <taxon>Pseudomonadati</taxon>
        <taxon>Pseudomonadota</taxon>
        <taxon>Gammaproteobacteria</taxon>
        <taxon>Pseudomonadales</taxon>
        <taxon>Marinobacteraceae</taxon>
        <taxon>Marinobacter</taxon>
    </lineage>
</organism>
<gene>
    <name evidence="1" type="ORF">EZI54_04505</name>
</gene>
<evidence type="ECO:0008006" key="3">
    <source>
        <dbReference type="Google" id="ProtNLM"/>
    </source>
</evidence>
<evidence type="ECO:0000313" key="2">
    <source>
        <dbReference type="Proteomes" id="UP000313645"/>
    </source>
</evidence>
<dbReference type="RefSeq" id="WP_131479483.1">
    <property type="nucleotide sequence ID" value="NZ_SJDL01000005.1"/>
</dbReference>
<dbReference type="Proteomes" id="UP000313645">
    <property type="component" value="Unassembled WGS sequence"/>
</dbReference>
<sequence>MSSKRFSTLDTTRLLFEHPRVLFRVIERMDRESVRYVRESELAMDVLDYVRDLKRTEQERIRTGFSTDNLFRTGLVIDIVKAEGERRLVFQEALLNLIRACNASLYQELTDARLRGHLVTLRDIHDRLTRSTFNDADPDFTELRDDLNERVSLLIGLLRQNILRMQTLSADLADMSGDASREPEQFTAFRQDLLERIATLYERHIQPTLVFLNPDTRLPDGANLFATLEGIIRLLEQNRQQDIADQMFRSSLSLNALHKPIQSLAAEVDHFLRKTRRSMIQYNAMEHFFGQLRELKEETETLNLKKKWLDGSDFSRTTGFLVGLKAQSRPKQYAFGQSSSYYQLLFSELDLRLADLGRKAQVPDLGRTGAAGKDPKVDAERIQTLYQWLETLQLRPTGDLVRELHGRLDGVVAGYRFPDLLAAVNRLNHKHPEGFRVVTTNRFQTLEADDRTDDIADVFVYRRRRLEPRPNSNTEQEAANHAGS</sequence>
<keyword evidence="2" id="KW-1185">Reference proteome</keyword>
<proteinExistence type="predicted"/>